<gene>
    <name evidence="1" type="primary">g7417</name>
    <name evidence="1" type="ORF">NpPPO83_00007417</name>
</gene>
<accession>A0ACB5SGC9</accession>
<evidence type="ECO:0000313" key="1">
    <source>
        <dbReference type="EMBL" id="GME39230.1"/>
    </source>
</evidence>
<keyword evidence="2" id="KW-1185">Reference proteome</keyword>
<comment type="caution">
    <text evidence="1">The sequence shown here is derived from an EMBL/GenBank/DDBJ whole genome shotgun (WGS) entry which is preliminary data.</text>
</comment>
<name>A0ACB5SGC9_9PEZI</name>
<protein>
    <submittedName>
        <fullName evidence="1">Uncharacterized protein</fullName>
    </submittedName>
</protein>
<organism evidence="1 2">
    <name type="scientific">Neofusicoccum parvum</name>
    <dbReference type="NCBI Taxonomy" id="310453"/>
    <lineage>
        <taxon>Eukaryota</taxon>
        <taxon>Fungi</taxon>
        <taxon>Dikarya</taxon>
        <taxon>Ascomycota</taxon>
        <taxon>Pezizomycotina</taxon>
        <taxon>Dothideomycetes</taxon>
        <taxon>Dothideomycetes incertae sedis</taxon>
        <taxon>Botryosphaeriales</taxon>
        <taxon>Botryosphaeriaceae</taxon>
        <taxon>Neofusicoccum</taxon>
    </lineage>
</organism>
<proteinExistence type="predicted"/>
<dbReference type="Proteomes" id="UP001165186">
    <property type="component" value="Unassembled WGS sequence"/>
</dbReference>
<dbReference type="EMBL" id="BSXG01000087">
    <property type="protein sequence ID" value="GME39230.1"/>
    <property type="molecule type" value="Genomic_DNA"/>
</dbReference>
<evidence type="ECO:0000313" key="2">
    <source>
        <dbReference type="Proteomes" id="UP001165186"/>
    </source>
</evidence>
<sequence length="1104" mass="123746">MLASFASKGGGGLSHRSSSTSSEASRPPTGESRAPSEPAWSIFGAHTSQPLSSHHHGHPQGPESEPEIPSREDDVLFAGVPLIDFLDLDARPVFVVDLLAKPASTSAARATSSAPLSLPIIYHNQALQDAGNLMEVVEGYALASPYGQPAWVTYPVFRAWVLDHMRRAFAKKKSTIVYGGMTWSATTVRRRWKVLYGEAYRHPDHLTASYSNIYFSTKNVGVGEPTPAEEKVDELDRFEKETETPKEEPAEEPNVTEGPAVMTPEEPTEVQTEKLKMTEEPAEIPPEDPKWMAEEPRQARAETEAQRLRKDSLRYERRLSLPPPVSAVPLLPGTSTYYRQSSLPAAVRYDWTCTPPPPNLAPHVQLIRDKDWSKTPLGPVESWSPTLRFMCNLITTSLASLLLLEEETRRGRTIAEQAALDQQKIEEQLQIRTRELEQSELQLQHFADAVPIGIFITEFSPDNMDGRYRYRNERWFELMGDSRENVSSWKSPLWQKMHSDDIPAVEKCWRKLMQERTEESFEFRIPRVGGGQSPVDDTFKFTWILCHAFSVMTDDGWLRSIVGSVTDITTVKWAEDIQKRKMEDAIEAKRQQENFIDVTSHEMRNPLSAIMISADDIISTLRDLDRNSSDFDTIIKNSVDAAQTVLHCAQHQKRIVDDILTISKLDSGLFSINPVEVQPVALVNDLSKMFNGEYNAAGITQTICVEDSFKSLQVDWVLLDSSRLTQILINLITNSIKFTQYQSKREIKISLGASVEKPTESTEGIQYLDFRMTREDLTQRKEWGNGEELYLHFSVSDTGCGLTMDEKKLLFMRFSQAPRTMVHYGGSGLGLFICRELTELQGGSIGVESESGKGSTFAFYVKTRRRVPRTPEIPSRRAAHQIPELTALQQLQNIEQTFEQPPLHRRDQHAPSLYSHQQTRPSSPTTTTTTNTTGSTHSPATSVPCSPRAFDCLIVEDNKVNQSVMSKGLVKLGHAVYVANHGVEALDFLRTTRLWCGNAADAQNLTVVLMDIEMPVMDGLTCVRKIRELEREGKLTGRVKVIAITANARVEQVNTAMEAGMDDVVSKPFRVAELISSIERLIDAREQEADADAEAAAEAEAVQQ</sequence>
<reference evidence="1" key="1">
    <citation type="submission" date="2024-09" db="EMBL/GenBank/DDBJ databases">
        <title>Draft Genome Sequences of Neofusicoccum parvum.</title>
        <authorList>
            <person name="Ashida A."/>
            <person name="Camagna M."/>
            <person name="Tanaka A."/>
            <person name="Takemoto D."/>
        </authorList>
    </citation>
    <scope>NUCLEOTIDE SEQUENCE</scope>
    <source>
        <strain evidence="1">PPO83</strain>
    </source>
</reference>